<feature type="region of interest" description="Disordered" evidence="1">
    <location>
        <begin position="280"/>
        <end position="316"/>
    </location>
</feature>
<feature type="region of interest" description="Disordered" evidence="1">
    <location>
        <begin position="204"/>
        <end position="237"/>
    </location>
</feature>
<accession>A0A3S7X7V9</accession>
<dbReference type="VEuPathDB" id="TriTrypDB:LdCL_340025900"/>
<evidence type="ECO:0000313" key="3">
    <source>
        <dbReference type="Proteomes" id="UP000274082"/>
    </source>
</evidence>
<proteinExistence type="predicted"/>
<dbReference type="VEuPathDB" id="TriTrypDB:LDHU3_34.3130"/>
<organism evidence="2 3">
    <name type="scientific">Leishmania donovani</name>
    <dbReference type="NCBI Taxonomy" id="5661"/>
    <lineage>
        <taxon>Eukaryota</taxon>
        <taxon>Discoba</taxon>
        <taxon>Euglenozoa</taxon>
        <taxon>Kinetoplastea</taxon>
        <taxon>Metakinetoplastina</taxon>
        <taxon>Trypanosomatida</taxon>
        <taxon>Trypanosomatidae</taxon>
        <taxon>Leishmaniinae</taxon>
        <taxon>Leishmania</taxon>
    </lineage>
</organism>
<dbReference type="EMBL" id="CP029533">
    <property type="protein sequence ID" value="AYU82537.1"/>
    <property type="molecule type" value="Genomic_DNA"/>
</dbReference>
<gene>
    <name evidence="2" type="ORF">LdCL_340025900</name>
</gene>
<reference evidence="2 3" key="1">
    <citation type="journal article" date="2018" name="Sci. Rep.">
        <title>A complete Leishmania donovani reference genome identifies novel genetic variations associated with virulence.</title>
        <authorList>
            <person name="Lypaczewski P."/>
            <person name="Hoshizaki J."/>
            <person name="Zhang W.-W."/>
            <person name="McCall L.-I."/>
            <person name="Torcivia-Rodriguez J."/>
            <person name="Simonyan V."/>
            <person name="Kaur A."/>
            <person name="Dewar K."/>
            <person name="Matlashewski G."/>
        </authorList>
    </citation>
    <scope>NUCLEOTIDE SEQUENCE [LARGE SCALE GENOMIC DNA]</scope>
    <source>
        <strain evidence="2 3">LdCL</strain>
    </source>
</reference>
<dbReference type="OrthoDB" id="261620at2759"/>
<evidence type="ECO:0000313" key="2">
    <source>
        <dbReference type="EMBL" id="AYU82537.1"/>
    </source>
</evidence>
<feature type="compositionally biased region" description="Low complexity" evidence="1">
    <location>
        <begin position="204"/>
        <end position="213"/>
    </location>
</feature>
<evidence type="ECO:0000256" key="1">
    <source>
        <dbReference type="SAM" id="MobiDB-lite"/>
    </source>
</evidence>
<keyword evidence="3" id="KW-1185">Reference proteome</keyword>
<dbReference type="Proteomes" id="UP000274082">
    <property type="component" value="Chromosome 34"/>
</dbReference>
<sequence>MAVVVFDMGALESWKLRLRELANAGDGCKEHVLSCLDALEHLGRTAEHDSVLPVPRNNLETDLAVINAAPYTRVSTGTQLWTVHPIHYTHHVLNKMMRERQVQRLTRRLGNLAADLHSVAHDMWKVLQASCIRQTSTTSQRLSDVTRVTTLDRPASVATAPGSMNGASPALSPSTCRTLRSLFGRFPDFEADVLLHGSSLNASSEATTETSATPPHARKQVDASVQTPPEFTAESTAVDTPRERLLFLCRRCRQDGRAGYQVDKNRMQLKQTHDIVASVERTEPPPPLKSPTLQCTVSRGARPPLPQIGGTRRPRW</sequence>
<protein>
    <submittedName>
        <fullName evidence="2">Uncharacterized protein</fullName>
    </submittedName>
</protein>
<feature type="compositionally biased region" description="Polar residues" evidence="1">
    <location>
        <begin position="223"/>
        <end position="237"/>
    </location>
</feature>
<dbReference type="AlphaFoldDB" id="A0A3S7X7V9"/>
<name>A0A3S7X7V9_LEIDO</name>